<evidence type="ECO:0000313" key="4">
    <source>
        <dbReference type="Proteomes" id="UP000266841"/>
    </source>
</evidence>
<evidence type="ECO:0000256" key="2">
    <source>
        <dbReference type="SAM" id="SignalP"/>
    </source>
</evidence>
<organism evidence="3 4">
    <name type="scientific">Thalassiosira oceanica</name>
    <name type="common">Marine diatom</name>
    <dbReference type="NCBI Taxonomy" id="159749"/>
    <lineage>
        <taxon>Eukaryota</taxon>
        <taxon>Sar</taxon>
        <taxon>Stramenopiles</taxon>
        <taxon>Ochrophyta</taxon>
        <taxon>Bacillariophyta</taxon>
        <taxon>Coscinodiscophyceae</taxon>
        <taxon>Thalassiosirophycidae</taxon>
        <taxon>Thalassiosirales</taxon>
        <taxon>Thalassiosiraceae</taxon>
        <taxon>Thalassiosira</taxon>
    </lineage>
</organism>
<name>K0RPN6_THAOC</name>
<feature type="region of interest" description="Disordered" evidence="1">
    <location>
        <begin position="27"/>
        <end position="49"/>
    </location>
</feature>
<sequence length="191" mass="21219">MVHISTVFIAAILGVASRACLAFTSAPGRRGGSQLHAKKPTPKPLFPYGKKPPVYNKQTSLWEPSAETEDEPYGPMGSLLRGGPNPALIRVLQPEQYDQAVYKYMAQTRCSRIEAMGNMDSYFNNAADWAFQKSEEARGARQVDYTELKPKQAVLVLTWAFFVTPLLIRCGYLIAATEKGWGITLEDVLNF</sequence>
<keyword evidence="2" id="KW-0732">Signal</keyword>
<evidence type="ECO:0000313" key="3">
    <source>
        <dbReference type="EMBL" id="EJK55708.1"/>
    </source>
</evidence>
<gene>
    <name evidence="3" type="ORF">THAOC_24524</name>
</gene>
<proteinExistence type="predicted"/>
<reference evidence="3 4" key="1">
    <citation type="journal article" date="2012" name="Genome Biol.">
        <title>Genome and low-iron response of an oceanic diatom adapted to chronic iron limitation.</title>
        <authorList>
            <person name="Lommer M."/>
            <person name="Specht M."/>
            <person name="Roy A.S."/>
            <person name="Kraemer L."/>
            <person name="Andreson R."/>
            <person name="Gutowska M.A."/>
            <person name="Wolf J."/>
            <person name="Bergner S.V."/>
            <person name="Schilhabel M.B."/>
            <person name="Klostermeier U.C."/>
            <person name="Beiko R.G."/>
            <person name="Rosenstiel P."/>
            <person name="Hippler M."/>
            <person name="Laroche J."/>
        </authorList>
    </citation>
    <scope>NUCLEOTIDE SEQUENCE [LARGE SCALE GENOMIC DNA]</scope>
    <source>
        <strain evidence="3 4">CCMP1005</strain>
    </source>
</reference>
<protein>
    <submittedName>
        <fullName evidence="3">Uncharacterized protein</fullName>
    </submittedName>
</protein>
<feature type="signal peptide" evidence="2">
    <location>
        <begin position="1"/>
        <end position="22"/>
    </location>
</feature>
<keyword evidence="4" id="KW-1185">Reference proteome</keyword>
<evidence type="ECO:0000256" key="1">
    <source>
        <dbReference type="SAM" id="MobiDB-lite"/>
    </source>
</evidence>
<dbReference type="Proteomes" id="UP000266841">
    <property type="component" value="Unassembled WGS sequence"/>
</dbReference>
<feature type="chain" id="PRO_5003836429" evidence="2">
    <location>
        <begin position="23"/>
        <end position="191"/>
    </location>
</feature>
<dbReference type="EMBL" id="AGNL01033396">
    <property type="protein sequence ID" value="EJK55708.1"/>
    <property type="molecule type" value="Genomic_DNA"/>
</dbReference>
<accession>K0RPN6</accession>
<comment type="caution">
    <text evidence="3">The sequence shown here is derived from an EMBL/GenBank/DDBJ whole genome shotgun (WGS) entry which is preliminary data.</text>
</comment>
<dbReference type="OrthoDB" id="196088at2759"/>
<dbReference type="AlphaFoldDB" id="K0RPN6"/>